<evidence type="ECO:0000256" key="2">
    <source>
        <dbReference type="ARBA" id="ARBA00004496"/>
    </source>
</evidence>
<dbReference type="GO" id="GO:0006631">
    <property type="term" value="P:fatty acid metabolic process"/>
    <property type="evidence" value="ECO:0007669"/>
    <property type="project" value="UniProtKB-KW"/>
</dbReference>
<name>A0A2A5JE61_RHOSG</name>
<evidence type="ECO:0000256" key="1">
    <source>
        <dbReference type="ARBA" id="ARBA00004170"/>
    </source>
</evidence>
<comment type="catalytic activity">
    <reaction evidence="22">
        <text>dodecanoyl-CoA + H2O = dodecanoate + CoA + H(+)</text>
        <dbReference type="Rhea" id="RHEA:30135"/>
        <dbReference type="ChEBI" id="CHEBI:15377"/>
        <dbReference type="ChEBI" id="CHEBI:15378"/>
        <dbReference type="ChEBI" id="CHEBI:18262"/>
        <dbReference type="ChEBI" id="CHEBI:57287"/>
        <dbReference type="ChEBI" id="CHEBI:57375"/>
    </reaction>
    <physiologicalReaction direction="left-to-right" evidence="22">
        <dbReference type="Rhea" id="RHEA:30136"/>
    </physiologicalReaction>
</comment>
<dbReference type="GO" id="GO:0016020">
    <property type="term" value="C:membrane"/>
    <property type="evidence" value="ECO:0007669"/>
    <property type="project" value="UniProtKB-SubCell"/>
</dbReference>
<comment type="catalytic activity">
    <reaction evidence="21">
        <text>decanoyl-CoA + H2O = decanoate + CoA + H(+)</text>
        <dbReference type="Rhea" id="RHEA:40059"/>
        <dbReference type="ChEBI" id="CHEBI:15377"/>
        <dbReference type="ChEBI" id="CHEBI:15378"/>
        <dbReference type="ChEBI" id="CHEBI:27689"/>
        <dbReference type="ChEBI" id="CHEBI:57287"/>
        <dbReference type="ChEBI" id="CHEBI:61430"/>
    </reaction>
    <physiologicalReaction direction="left-to-right" evidence="21">
        <dbReference type="Rhea" id="RHEA:40060"/>
    </physiologicalReaction>
</comment>
<feature type="domain" description="Thioesterase" evidence="24">
    <location>
        <begin position="139"/>
        <end position="214"/>
    </location>
</feature>
<comment type="catalytic activity">
    <reaction evidence="19">
        <text>octanoyl-CoA + H2O = octanoate + CoA + H(+)</text>
        <dbReference type="Rhea" id="RHEA:30143"/>
        <dbReference type="ChEBI" id="CHEBI:15377"/>
        <dbReference type="ChEBI" id="CHEBI:15378"/>
        <dbReference type="ChEBI" id="CHEBI:25646"/>
        <dbReference type="ChEBI" id="CHEBI:57287"/>
        <dbReference type="ChEBI" id="CHEBI:57386"/>
    </reaction>
    <physiologicalReaction direction="left-to-right" evidence="19">
        <dbReference type="Rhea" id="RHEA:30144"/>
    </physiologicalReaction>
</comment>
<evidence type="ECO:0000256" key="14">
    <source>
        <dbReference type="ARBA" id="ARBA00037002"/>
    </source>
</evidence>
<evidence type="ECO:0000256" key="15">
    <source>
        <dbReference type="ARBA" id="ARBA00038456"/>
    </source>
</evidence>
<evidence type="ECO:0000256" key="20">
    <source>
        <dbReference type="ARBA" id="ARBA00047734"/>
    </source>
</evidence>
<evidence type="ECO:0000256" key="4">
    <source>
        <dbReference type="ARBA" id="ARBA00022475"/>
    </source>
</evidence>
<reference evidence="25 26" key="1">
    <citation type="submission" date="2017-07" db="EMBL/GenBank/DDBJ databases">
        <title>Draft sequence of Rhodococcus enclensis 23b-28.</title>
        <authorList>
            <person name="Besaury L."/>
            <person name="Sancelme M."/>
            <person name="Amato P."/>
            <person name="Lallement A."/>
            <person name="Delort A.-M."/>
        </authorList>
    </citation>
    <scope>NUCLEOTIDE SEQUENCE [LARGE SCALE GENOMIC DNA]</scope>
    <source>
        <strain evidence="25 26">23b-28</strain>
    </source>
</reference>
<evidence type="ECO:0000313" key="26">
    <source>
        <dbReference type="Proteomes" id="UP000230886"/>
    </source>
</evidence>
<evidence type="ECO:0000256" key="8">
    <source>
        <dbReference type="ARBA" id="ARBA00022832"/>
    </source>
</evidence>
<evidence type="ECO:0000259" key="24">
    <source>
        <dbReference type="Pfam" id="PF03061"/>
    </source>
</evidence>
<dbReference type="Pfam" id="PF03061">
    <property type="entry name" value="4HBT"/>
    <property type="match status" value="1"/>
</dbReference>
<keyword evidence="5" id="KW-0963">Cytoplasm</keyword>
<sequence length="229" mass="24883">MPEVEHVPGRANVQVMSEQTADGTEIVTDGEKRGGFPRFRHTPAGPDFGRFVEAMRRLQDLAVSTNVPDDVLADIATQAEELADRLTPYEVPEGKSPAGSNIQLPGRGSLLMLPWMVEKFDTEGVRSTGVFRRYHLGGNGAAHGGVLPLLFDDVFGMTVHAGGRPISRTGYLHINYRAITPLNTQLVIEGKVDRVEGRKTFVSARLTDLDGKLLADGEALMIELLPGQP</sequence>
<dbReference type="InterPro" id="IPR029069">
    <property type="entry name" value="HotDog_dom_sf"/>
</dbReference>
<evidence type="ECO:0000256" key="22">
    <source>
        <dbReference type="ARBA" id="ARBA00048074"/>
    </source>
</evidence>
<keyword evidence="6" id="KW-0053">Apoptosis</keyword>
<comment type="caution">
    <text evidence="25">The sequence shown here is derived from an EMBL/GenBank/DDBJ whole genome shotgun (WGS) entry which is preliminary data.</text>
</comment>
<dbReference type="CDD" id="cd03443">
    <property type="entry name" value="PaaI_thioesterase"/>
    <property type="match status" value="1"/>
</dbReference>
<dbReference type="InterPro" id="IPR006683">
    <property type="entry name" value="Thioestr_dom"/>
</dbReference>
<keyword evidence="9" id="KW-0809">Transit peptide</keyword>
<evidence type="ECO:0000256" key="16">
    <source>
        <dbReference type="ARBA" id="ARBA00038848"/>
    </source>
</evidence>
<proteinExistence type="inferred from homology"/>
<dbReference type="Proteomes" id="UP000230886">
    <property type="component" value="Unassembled WGS sequence"/>
</dbReference>
<dbReference type="PANTHER" id="PTHR12418">
    <property type="entry name" value="ACYL-COENZYME A THIOESTERASE THEM4"/>
    <property type="match status" value="1"/>
</dbReference>
<accession>A0A2A5JE61</accession>
<keyword evidence="12" id="KW-0966">Cell projection</keyword>
<evidence type="ECO:0000256" key="21">
    <source>
        <dbReference type="ARBA" id="ARBA00047969"/>
    </source>
</evidence>
<comment type="catalytic activity">
    <reaction evidence="23">
        <text>tetradecanoyl-CoA + H2O = tetradecanoate + CoA + H(+)</text>
        <dbReference type="Rhea" id="RHEA:40119"/>
        <dbReference type="ChEBI" id="CHEBI:15377"/>
        <dbReference type="ChEBI" id="CHEBI:15378"/>
        <dbReference type="ChEBI" id="CHEBI:30807"/>
        <dbReference type="ChEBI" id="CHEBI:57287"/>
        <dbReference type="ChEBI" id="CHEBI:57385"/>
    </reaction>
    <physiologicalReaction direction="left-to-right" evidence="23">
        <dbReference type="Rhea" id="RHEA:40120"/>
    </physiologicalReaction>
</comment>
<organism evidence="25 26">
    <name type="scientific">Rhodococcus qingshengii</name>
    <dbReference type="NCBI Taxonomy" id="334542"/>
    <lineage>
        <taxon>Bacteria</taxon>
        <taxon>Bacillati</taxon>
        <taxon>Actinomycetota</taxon>
        <taxon>Actinomycetes</taxon>
        <taxon>Mycobacteriales</taxon>
        <taxon>Nocardiaceae</taxon>
        <taxon>Rhodococcus</taxon>
        <taxon>Rhodococcus erythropolis group</taxon>
    </lineage>
</organism>
<evidence type="ECO:0000256" key="9">
    <source>
        <dbReference type="ARBA" id="ARBA00022946"/>
    </source>
</evidence>
<comment type="catalytic activity">
    <reaction evidence="20">
        <text>hexadecanoyl-CoA + H2O = hexadecanoate + CoA + H(+)</text>
        <dbReference type="Rhea" id="RHEA:16645"/>
        <dbReference type="ChEBI" id="CHEBI:7896"/>
        <dbReference type="ChEBI" id="CHEBI:15377"/>
        <dbReference type="ChEBI" id="CHEBI:15378"/>
        <dbReference type="ChEBI" id="CHEBI:57287"/>
        <dbReference type="ChEBI" id="CHEBI:57379"/>
        <dbReference type="EC" id="3.1.2.2"/>
    </reaction>
    <physiologicalReaction direction="left-to-right" evidence="20">
        <dbReference type="Rhea" id="RHEA:16646"/>
    </physiologicalReaction>
</comment>
<keyword evidence="10" id="KW-0443">Lipid metabolism</keyword>
<keyword evidence="11" id="KW-0472">Membrane</keyword>
<dbReference type="InterPro" id="IPR052365">
    <property type="entry name" value="THEM4/THEM5_acyl-CoA_thioest"/>
</dbReference>
<comment type="similarity">
    <text evidence="15">Belongs to the THEM4/THEM5 thioesterase family.</text>
</comment>
<evidence type="ECO:0000256" key="11">
    <source>
        <dbReference type="ARBA" id="ARBA00023136"/>
    </source>
</evidence>
<evidence type="ECO:0000256" key="19">
    <source>
        <dbReference type="ARBA" id="ARBA00047588"/>
    </source>
</evidence>
<dbReference type="Gene3D" id="3.10.129.10">
    <property type="entry name" value="Hotdog Thioesterase"/>
    <property type="match status" value="1"/>
</dbReference>
<dbReference type="GO" id="GO:0005737">
    <property type="term" value="C:cytoplasm"/>
    <property type="evidence" value="ECO:0007669"/>
    <property type="project" value="UniProtKB-SubCell"/>
</dbReference>
<evidence type="ECO:0000256" key="3">
    <source>
        <dbReference type="ARBA" id="ARBA00004632"/>
    </source>
</evidence>
<evidence type="ECO:0000256" key="5">
    <source>
        <dbReference type="ARBA" id="ARBA00022490"/>
    </source>
</evidence>
<comment type="catalytic activity">
    <reaction evidence="13">
        <text>(5Z,8Z,11Z,14Z)-eicosatetraenoyl-CoA + H2O = (5Z,8Z,11Z,14Z)-eicosatetraenoate + CoA + H(+)</text>
        <dbReference type="Rhea" id="RHEA:40151"/>
        <dbReference type="ChEBI" id="CHEBI:15377"/>
        <dbReference type="ChEBI" id="CHEBI:15378"/>
        <dbReference type="ChEBI" id="CHEBI:32395"/>
        <dbReference type="ChEBI" id="CHEBI:57287"/>
        <dbReference type="ChEBI" id="CHEBI:57368"/>
    </reaction>
    <physiologicalReaction direction="left-to-right" evidence="13">
        <dbReference type="Rhea" id="RHEA:40152"/>
    </physiologicalReaction>
</comment>
<dbReference type="SUPFAM" id="SSF54637">
    <property type="entry name" value="Thioesterase/thiol ester dehydrase-isomerase"/>
    <property type="match status" value="1"/>
</dbReference>
<keyword evidence="8" id="KW-0276">Fatty acid metabolism</keyword>
<keyword evidence="4" id="KW-1003">Cell membrane</keyword>
<comment type="catalytic activity">
    <reaction evidence="14">
        <text>(9Z)-octadecenoyl-CoA + H2O = (9Z)-octadecenoate + CoA + H(+)</text>
        <dbReference type="Rhea" id="RHEA:40139"/>
        <dbReference type="ChEBI" id="CHEBI:15377"/>
        <dbReference type="ChEBI" id="CHEBI:15378"/>
        <dbReference type="ChEBI" id="CHEBI:30823"/>
        <dbReference type="ChEBI" id="CHEBI:57287"/>
        <dbReference type="ChEBI" id="CHEBI:57387"/>
    </reaction>
    <physiologicalReaction direction="left-to-right" evidence="14">
        <dbReference type="Rhea" id="RHEA:40140"/>
    </physiologicalReaction>
</comment>
<evidence type="ECO:0000313" key="25">
    <source>
        <dbReference type="EMBL" id="PCK27251.1"/>
    </source>
</evidence>
<dbReference type="PANTHER" id="PTHR12418:SF19">
    <property type="entry name" value="ACYL-COENZYME A THIOESTERASE THEM4"/>
    <property type="match status" value="1"/>
</dbReference>
<gene>
    <name evidence="25" type="ORF">CHR55_10785</name>
</gene>
<evidence type="ECO:0000256" key="13">
    <source>
        <dbReference type="ARBA" id="ARBA00035852"/>
    </source>
</evidence>
<dbReference type="EMBL" id="NOVD01000005">
    <property type="protein sequence ID" value="PCK27251.1"/>
    <property type="molecule type" value="Genomic_DNA"/>
</dbReference>
<dbReference type="EC" id="3.1.2.2" evidence="16"/>
<dbReference type="AlphaFoldDB" id="A0A2A5JE61"/>
<evidence type="ECO:0000256" key="12">
    <source>
        <dbReference type="ARBA" id="ARBA00023273"/>
    </source>
</evidence>
<keyword evidence="7" id="KW-0378">Hydrolase</keyword>
<evidence type="ECO:0000256" key="10">
    <source>
        <dbReference type="ARBA" id="ARBA00023098"/>
    </source>
</evidence>
<evidence type="ECO:0000256" key="6">
    <source>
        <dbReference type="ARBA" id="ARBA00022703"/>
    </source>
</evidence>
<evidence type="ECO:0000256" key="23">
    <source>
        <dbReference type="ARBA" id="ARBA00048180"/>
    </source>
</evidence>
<evidence type="ECO:0000256" key="18">
    <source>
        <dbReference type="ARBA" id="ARBA00043210"/>
    </source>
</evidence>
<comment type="subcellular location">
    <subcellularLocation>
        <location evidence="3">Cell projection</location>
        <location evidence="3">Ruffle membrane</location>
    </subcellularLocation>
    <subcellularLocation>
        <location evidence="2">Cytoplasm</location>
    </subcellularLocation>
    <subcellularLocation>
        <location evidence="1">Membrane</location>
        <topology evidence="1">Peripheral membrane protein</topology>
    </subcellularLocation>
</comment>
<dbReference type="GO" id="GO:0016787">
    <property type="term" value="F:hydrolase activity"/>
    <property type="evidence" value="ECO:0007669"/>
    <property type="project" value="UniProtKB-KW"/>
</dbReference>
<protein>
    <recommendedName>
        <fullName evidence="17">Acyl-coenzyme A thioesterase THEM4</fullName>
        <ecNumber evidence="16">3.1.2.2</ecNumber>
    </recommendedName>
    <alternativeName>
        <fullName evidence="18">Thioesterase superfamily member 4</fullName>
    </alternativeName>
</protein>
<evidence type="ECO:0000256" key="7">
    <source>
        <dbReference type="ARBA" id="ARBA00022801"/>
    </source>
</evidence>
<evidence type="ECO:0000256" key="17">
    <source>
        <dbReference type="ARBA" id="ARBA00040123"/>
    </source>
</evidence>